<dbReference type="Gene3D" id="2.60.40.150">
    <property type="entry name" value="C2 domain"/>
    <property type="match status" value="1"/>
</dbReference>
<reference evidence="3 4" key="1">
    <citation type="submission" date="2024-06" db="EMBL/GenBank/DDBJ databases">
        <title>A chromosome level genome sequence of Diviner's sage (Salvia divinorum).</title>
        <authorList>
            <person name="Ford S.A."/>
            <person name="Ro D.-K."/>
            <person name="Ness R.W."/>
            <person name="Phillips M.A."/>
        </authorList>
    </citation>
    <scope>NUCLEOTIDE SEQUENCE [LARGE SCALE GENOMIC DNA]</scope>
    <source>
        <strain evidence="3">SAF-2024a</strain>
        <tissue evidence="3">Leaf</tissue>
    </source>
</reference>
<feature type="region of interest" description="Disordered" evidence="1">
    <location>
        <begin position="176"/>
        <end position="209"/>
    </location>
</feature>
<dbReference type="PANTHER" id="PTHR32246">
    <property type="entry name" value="INGRESSION PROTEIN FIC1"/>
    <property type="match status" value="1"/>
</dbReference>
<dbReference type="Pfam" id="PF00168">
    <property type="entry name" value="C2"/>
    <property type="match status" value="1"/>
</dbReference>
<dbReference type="Proteomes" id="UP001567538">
    <property type="component" value="Unassembled WGS sequence"/>
</dbReference>
<dbReference type="SMART" id="SM00239">
    <property type="entry name" value="C2"/>
    <property type="match status" value="1"/>
</dbReference>
<accession>A0ABD1H6N1</accession>
<feature type="region of interest" description="Disordered" evidence="1">
    <location>
        <begin position="1"/>
        <end position="27"/>
    </location>
</feature>
<keyword evidence="4" id="KW-1185">Reference proteome</keyword>
<protein>
    <recommendedName>
        <fullName evidence="2">C2 domain-containing protein</fullName>
    </recommendedName>
</protein>
<dbReference type="InterPro" id="IPR035892">
    <property type="entry name" value="C2_domain_sf"/>
</dbReference>
<sequence length="402" mass="42974">MDPTATSAATTAVATQGPPLAVSPHNPGPAGQPIAAQILEISLISAQDLTPLSKSMRTYAVAWINPSQKVTTGTNHQHTNPTWNDKFTFHVDIQALFAINANLHVEIYTVSWFRHVLVGTVNVLISDLLAPAIRGSPQHSTRFVALQVRRPSGTPQGILNMGITFIDHSLRAMLRQHHHDNSSENSGGANNLPREAENRGGGEHGGGFRKKIQLWRRSASESEINHDDFPLKTGSVCNGSMINGSVCNGSVCNGSMINGSELCSDIGPSASIVAADLAMKMQPPPPVARRHVVKHVEPDDSSSIVEELTMEDAMAKGYIPRITGDRWRRVVYDGDQSEMSAMSSRHSRRNSDGGLFSCIVYGIEIKIACGGGNNPGGGKHGNAGGGGKHVNAAGAVRRRELQ</sequence>
<dbReference type="CDD" id="cd04051">
    <property type="entry name" value="C2_SRC2_like"/>
    <property type="match status" value="1"/>
</dbReference>
<dbReference type="AlphaFoldDB" id="A0ABD1H6N1"/>
<evidence type="ECO:0000256" key="1">
    <source>
        <dbReference type="SAM" id="MobiDB-lite"/>
    </source>
</evidence>
<organism evidence="3 4">
    <name type="scientific">Salvia divinorum</name>
    <name type="common">Maria pastora</name>
    <name type="synonym">Diviner's sage</name>
    <dbReference type="NCBI Taxonomy" id="28513"/>
    <lineage>
        <taxon>Eukaryota</taxon>
        <taxon>Viridiplantae</taxon>
        <taxon>Streptophyta</taxon>
        <taxon>Embryophyta</taxon>
        <taxon>Tracheophyta</taxon>
        <taxon>Spermatophyta</taxon>
        <taxon>Magnoliopsida</taxon>
        <taxon>eudicotyledons</taxon>
        <taxon>Gunneridae</taxon>
        <taxon>Pentapetalae</taxon>
        <taxon>asterids</taxon>
        <taxon>lamiids</taxon>
        <taxon>Lamiales</taxon>
        <taxon>Lamiaceae</taxon>
        <taxon>Nepetoideae</taxon>
        <taxon>Mentheae</taxon>
        <taxon>Salviinae</taxon>
        <taxon>Salvia</taxon>
        <taxon>Salvia subgen. Calosphace</taxon>
    </lineage>
</organism>
<evidence type="ECO:0000313" key="3">
    <source>
        <dbReference type="EMBL" id="KAL1552090.1"/>
    </source>
</evidence>
<dbReference type="InterPro" id="IPR044750">
    <property type="entry name" value="C2_SRC2/BAP"/>
</dbReference>
<dbReference type="InterPro" id="IPR000008">
    <property type="entry name" value="C2_dom"/>
</dbReference>
<dbReference type="PANTHER" id="PTHR32246:SF103">
    <property type="entry name" value="CALCIUM-DEPENDENT LIPID-BINDING (CALB DOMAIN) FAMILY PROTEIN"/>
    <property type="match status" value="1"/>
</dbReference>
<comment type="caution">
    <text evidence="3">The sequence shown here is derived from an EMBL/GenBank/DDBJ whole genome shotgun (WGS) entry which is preliminary data.</text>
</comment>
<proteinExistence type="predicted"/>
<feature type="compositionally biased region" description="Low complexity" evidence="1">
    <location>
        <begin position="1"/>
        <end position="15"/>
    </location>
</feature>
<dbReference type="SUPFAM" id="SSF49562">
    <property type="entry name" value="C2 domain (Calcium/lipid-binding domain, CaLB)"/>
    <property type="match status" value="1"/>
</dbReference>
<feature type="domain" description="C2" evidence="2">
    <location>
        <begin position="16"/>
        <end position="140"/>
    </location>
</feature>
<dbReference type="PROSITE" id="PS50004">
    <property type="entry name" value="C2"/>
    <property type="match status" value="1"/>
</dbReference>
<name>A0ABD1H6N1_SALDI</name>
<evidence type="ECO:0000259" key="2">
    <source>
        <dbReference type="PROSITE" id="PS50004"/>
    </source>
</evidence>
<gene>
    <name evidence="3" type="ORF">AAHA92_12933</name>
</gene>
<feature type="region of interest" description="Disordered" evidence="1">
    <location>
        <begin position="380"/>
        <end position="402"/>
    </location>
</feature>
<dbReference type="EMBL" id="JBEAFC010000006">
    <property type="protein sequence ID" value="KAL1552090.1"/>
    <property type="molecule type" value="Genomic_DNA"/>
</dbReference>
<evidence type="ECO:0000313" key="4">
    <source>
        <dbReference type="Proteomes" id="UP001567538"/>
    </source>
</evidence>